<dbReference type="GO" id="GO:0042054">
    <property type="term" value="F:histone methyltransferase activity"/>
    <property type="evidence" value="ECO:0000318"/>
    <property type="project" value="GO_Central"/>
</dbReference>
<dbReference type="UCSC" id="T23B5.1a.1">
    <property type="organism name" value="c. elegans"/>
</dbReference>
<dbReference type="PeptideAtlas" id="O02325"/>
<dbReference type="Gene3D" id="2.70.160.11">
    <property type="entry name" value="Hnrnp arginine n-methyltransferase1"/>
    <property type="match status" value="1"/>
</dbReference>
<dbReference type="SUPFAM" id="SSF53335">
    <property type="entry name" value="S-adenosyl-L-methionine-dependent methyltransferases"/>
    <property type="match status" value="1"/>
</dbReference>
<organism evidence="2 3">
    <name type="scientific">Caenorhabditis elegans</name>
    <dbReference type="NCBI Taxonomy" id="6239"/>
    <lineage>
        <taxon>Eukaryota</taxon>
        <taxon>Metazoa</taxon>
        <taxon>Ecdysozoa</taxon>
        <taxon>Nematoda</taxon>
        <taxon>Chromadorea</taxon>
        <taxon>Rhabditida</taxon>
        <taxon>Rhabditina</taxon>
        <taxon>Rhabditomorpha</taxon>
        <taxon>Rhabditoidea</taxon>
        <taxon>Rhabditidae</taxon>
        <taxon>Peloderinae</taxon>
        <taxon>Caenorhabditis</taxon>
    </lineage>
</organism>
<evidence type="ECO:0007829" key="5">
    <source>
        <dbReference type="PeptideAtlas" id="O02325"/>
    </source>
</evidence>
<dbReference type="EMBL" id="BX284604">
    <property type="protein sequence ID" value="CAB07676.1"/>
    <property type="molecule type" value="Genomic_DNA"/>
</dbReference>
<dbReference type="GO" id="GO:0005634">
    <property type="term" value="C:nucleus"/>
    <property type="evidence" value="ECO:0000318"/>
    <property type="project" value="GO_Central"/>
</dbReference>
<keyword evidence="3" id="KW-1185">Reference proteome</keyword>
<dbReference type="GO" id="GO:0006355">
    <property type="term" value="P:regulation of DNA-templated transcription"/>
    <property type="evidence" value="ECO:0000318"/>
    <property type="project" value="GO_Central"/>
</dbReference>
<dbReference type="FunCoup" id="O02325">
    <property type="interactions" value="3"/>
</dbReference>
<dbReference type="Pfam" id="PF06325">
    <property type="entry name" value="PrmA"/>
    <property type="match status" value="1"/>
</dbReference>
<keyword evidence="2" id="KW-0808">Transferase</keyword>
<dbReference type="FunFam" id="2.70.160.11:FF:000046">
    <property type="entry name" value="PRotein arginine MethylTransferase"/>
    <property type="match status" value="1"/>
</dbReference>
<dbReference type="KEGG" id="cel:CELE_T23B5.1"/>
<dbReference type="PANTHER" id="PTHR11006:SF60">
    <property type="entry name" value="PROTEIN ARGININE N-METHYLTRANSFERASE 9"/>
    <property type="match status" value="1"/>
</dbReference>
<dbReference type="Gene3D" id="3.40.50.150">
    <property type="entry name" value="Vaccinia Virus protein VP39"/>
    <property type="match status" value="1"/>
</dbReference>
<dbReference type="PhylomeDB" id="O02325"/>
<dbReference type="GO" id="GO:0006338">
    <property type="term" value="P:chromatin remodeling"/>
    <property type="evidence" value="ECO:0000318"/>
    <property type="project" value="GO_Central"/>
</dbReference>
<dbReference type="CTD" id="178221"/>
<sequence>MAEPAQETPCFSMEKAERAFLDGNFEEALKHFFVCIRMLPVERRGVYEDQFAAALHGWIALDHNNASRAVCLYPQIKELFPETIRTKIALIRAVQGTEQSKWLLNCLPICKDSMDLATKPEDLVALRIARVNLTTIPFPQWHIRMINDVKRNEAFAKALNDTIKSRITVVFDIGSGTGILSAIAARKTNLVTALEENMCLTMISKEVLKRNGVESRVNVHAKNSTYFETCEKADIVVSETLDCCVFGEKIVETFLDAHVRFSHDRTIFIPHQATVYVRLFSCREIFDIHCQDYGGVRYRSEYVKIGESDAEQPYWCASAADYSQFELLSGSVAMHSVDFSSIANLKDSLANSNSFKIRPAKDGVAHGFSVHFTSDLTGHGDNIIDSSKSRAWDLGIIPFKEPCLVKCDKEYEGSWKLLNNRLDVYNDFYDENLQKHEDSLRYETASLDQLQKIRDDSYFKAMMGEIDPIELPFTRDISSSIPAQCVLNTVESQTPIRHLITNFCRYDGTLDQETFFRIEEFVGFRDHVQKIVPTKFRILGHLFYSDRVHFDARPDPSAHCQVDLSTVRSFNLREMRDIRLTQREDIVMASKEFVLYDFNISAEKFRQDTYITVTQDVTVQPTRPIADGVIYEFEILGIRNTKLRPVAAFLFPERVNTNPDMTVVFDLHLGEMLISLKDLP</sequence>
<dbReference type="IntAct" id="O02325">
    <property type="interactions" value="2"/>
</dbReference>
<protein>
    <submittedName>
        <fullName evidence="2">PRotein arginine MethylTransferase</fullName>
    </submittedName>
</protein>
<dbReference type="AlphaFoldDB" id="O02325"/>
<gene>
    <name evidence="2 4" type="primary">prmt-9</name>
    <name evidence="4" type="synonym">prmt-3</name>
    <name evidence="2" type="ORF">CELE_T23B5.1</name>
    <name evidence="4" type="ORF">T23B5.1</name>
</gene>
<keyword evidence="5" id="KW-1267">Proteomics identification</keyword>
<dbReference type="PaxDb" id="6239-T23B5.1a"/>
<dbReference type="RefSeq" id="NP_001040990.1">
    <property type="nucleotide sequence ID" value="NM_001047525.5"/>
</dbReference>
<name>O02325_CAEEL</name>
<proteinExistence type="evidence at protein level"/>
<dbReference type="HOGENOM" id="CLU_402386_0_0_1"/>
<dbReference type="GeneID" id="178221"/>
<dbReference type="PANTHER" id="PTHR11006">
    <property type="entry name" value="PROTEIN ARGININE N-METHYLTRANSFERASE"/>
    <property type="match status" value="1"/>
</dbReference>
<dbReference type="WormBase" id="T23B5.1a">
    <property type="protein sequence ID" value="CE18281"/>
    <property type="gene ID" value="WBGene00011939"/>
    <property type="gene designation" value="prmt-9"/>
</dbReference>
<dbReference type="OMA" id="MINDVAR"/>
<dbReference type="ExpressionAtlas" id="O02325">
    <property type="expression patterns" value="baseline and differential"/>
</dbReference>
<keyword evidence="2" id="KW-0489">Methyltransferase</keyword>
<dbReference type="Proteomes" id="UP000001940">
    <property type="component" value="Chromosome IV"/>
</dbReference>
<evidence type="ECO:0000313" key="3">
    <source>
        <dbReference type="Proteomes" id="UP000001940"/>
    </source>
</evidence>
<dbReference type="BRENDA" id="2.1.1.320">
    <property type="organism ID" value="1045"/>
</dbReference>
<dbReference type="SMR" id="O02325"/>
<dbReference type="eggNOG" id="KOG1499">
    <property type="taxonomic scope" value="Eukaryota"/>
</dbReference>
<dbReference type="InParanoid" id="O02325"/>
<dbReference type="AGR" id="WB:WBGene00011939"/>
<evidence type="ECO:0000256" key="1">
    <source>
        <dbReference type="ARBA" id="ARBA00022691"/>
    </source>
</evidence>
<evidence type="ECO:0000313" key="4">
    <source>
        <dbReference type="WormBase" id="T23B5.1a"/>
    </source>
</evidence>
<dbReference type="Bgee" id="WBGene00011939">
    <property type="expression patterns" value="Expressed in germ line (C elegans) and 4 other cell types or tissues"/>
</dbReference>
<dbReference type="InterPro" id="IPR025799">
    <property type="entry name" value="Arg_MeTrfase"/>
</dbReference>
<keyword evidence="1" id="KW-0949">S-adenosyl-L-methionine</keyword>
<reference evidence="2 3" key="1">
    <citation type="journal article" date="1998" name="Science">
        <title>Genome sequence of the nematode C. elegans: a platform for investigating biology.</title>
        <authorList>
            <consortium name="The C. elegans sequencing consortium"/>
            <person name="Sulson J.E."/>
            <person name="Waterston R."/>
        </authorList>
    </citation>
    <scope>NUCLEOTIDE SEQUENCE [LARGE SCALE GENOMIC DNA]</scope>
    <source>
        <strain evidence="2 3">Bristol N2</strain>
    </source>
</reference>
<dbReference type="STRING" id="6239.T23B5.1a.1"/>
<dbReference type="InterPro" id="IPR029063">
    <property type="entry name" value="SAM-dependent_MTases_sf"/>
</dbReference>
<dbReference type="PIR" id="T25146">
    <property type="entry name" value="T25146"/>
</dbReference>
<dbReference type="GO" id="GO:0016274">
    <property type="term" value="F:protein-arginine N-methyltransferase activity"/>
    <property type="evidence" value="ECO:0000318"/>
    <property type="project" value="GO_Central"/>
</dbReference>
<dbReference type="GO" id="GO:0032259">
    <property type="term" value="P:methylation"/>
    <property type="evidence" value="ECO:0007669"/>
    <property type="project" value="UniProtKB-KW"/>
</dbReference>
<accession>O02325</accession>
<evidence type="ECO:0000313" key="2">
    <source>
        <dbReference type="EMBL" id="CAB07676.1"/>
    </source>
</evidence>
<dbReference type="OrthoDB" id="5980806at2759"/>